<gene>
    <name evidence="2" type="ORF">GCM10012280_54750</name>
</gene>
<evidence type="ECO:0000256" key="1">
    <source>
        <dbReference type="SAM" id="MobiDB-lite"/>
    </source>
</evidence>
<name>A0A918DZQ0_9ACTN</name>
<accession>A0A918DZQ0</accession>
<dbReference type="Proteomes" id="UP000641932">
    <property type="component" value="Unassembled WGS sequence"/>
</dbReference>
<evidence type="ECO:0000313" key="2">
    <source>
        <dbReference type="EMBL" id="GGO96078.1"/>
    </source>
</evidence>
<sequence length="237" mass="26141">MTPEDAESFERTLELGKEIAASLPDHDVLGRWMAHHIGDLIIRAETASEAEADDVRRETATAVLALWNHRAALPISRPPLDTFEPVFTALERLSEPQDPWDFYRMFQRGSEPSEDDMAAAPLLRIALNLEEIVRRVVRTIVTVAAREAADSEAKWLRLSDHVEDDEQRAARDAILELARTLETYAGDADGQPAAGDTGLSKLINDLLRAEAQLAEARGALEDRLPGNRSESESGGPV</sequence>
<feature type="compositionally biased region" description="Basic and acidic residues" evidence="1">
    <location>
        <begin position="218"/>
        <end position="231"/>
    </location>
</feature>
<keyword evidence="3" id="KW-1185">Reference proteome</keyword>
<protein>
    <submittedName>
        <fullName evidence="2">Uncharacterized protein</fullName>
    </submittedName>
</protein>
<reference evidence="2" key="2">
    <citation type="submission" date="2020-09" db="EMBL/GenBank/DDBJ databases">
        <authorList>
            <person name="Sun Q."/>
            <person name="Zhou Y."/>
        </authorList>
    </citation>
    <scope>NUCLEOTIDE SEQUENCE</scope>
    <source>
        <strain evidence="2">CGMCC 4.7201</strain>
    </source>
</reference>
<feature type="region of interest" description="Disordered" evidence="1">
    <location>
        <begin position="218"/>
        <end position="237"/>
    </location>
</feature>
<evidence type="ECO:0000313" key="3">
    <source>
        <dbReference type="Proteomes" id="UP000641932"/>
    </source>
</evidence>
<organism evidence="2 3">
    <name type="scientific">Wenjunlia tyrosinilytica</name>
    <dbReference type="NCBI Taxonomy" id="1544741"/>
    <lineage>
        <taxon>Bacteria</taxon>
        <taxon>Bacillati</taxon>
        <taxon>Actinomycetota</taxon>
        <taxon>Actinomycetes</taxon>
        <taxon>Kitasatosporales</taxon>
        <taxon>Streptomycetaceae</taxon>
        <taxon>Wenjunlia</taxon>
    </lineage>
</organism>
<proteinExistence type="predicted"/>
<comment type="caution">
    <text evidence="2">The sequence shown here is derived from an EMBL/GenBank/DDBJ whole genome shotgun (WGS) entry which is preliminary data.</text>
</comment>
<dbReference type="RefSeq" id="WP_189134487.1">
    <property type="nucleotide sequence ID" value="NZ_BMMS01000028.1"/>
</dbReference>
<dbReference type="EMBL" id="BMMS01000028">
    <property type="protein sequence ID" value="GGO96078.1"/>
    <property type="molecule type" value="Genomic_DNA"/>
</dbReference>
<reference evidence="2" key="1">
    <citation type="journal article" date="2014" name="Int. J. Syst. Evol. Microbiol.">
        <title>Complete genome sequence of Corynebacterium casei LMG S-19264T (=DSM 44701T), isolated from a smear-ripened cheese.</title>
        <authorList>
            <consortium name="US DOE Joint Genome Institute (JGI-PGF)"/>
            <person name="Walter F."/>
            <person name="Albersmeier A."/>
            <person name="Kalinowski J."/>
            <person name="Ruckert C."/>
        </authorList>
    </citation>
    <scope>NUCLEOTIDE SEQUENCE</scope>
    <source>
        <strain evidence="2">CGMCC 4.7201</strain>
    </source>
</reference>
<dbReference type="AlphaFoldDB" id="A0A918DZQ0"/>